<protein>
    <submittedName>
        <fullName evidence="2">Para protein</fullName>
    </submittedName>
</protein>
<dbReference type="EMBL" id="CAJNDS010002119">
    <property type="protein sequence ID" value="CAE7337610.1"/>
    <property type="molecule type" value="Genomic_DNA"/>
</dbReference>
<dbReference type="OrthoDB" id="445895at2759"/>
<evidence type="ECO:0000256" key="1">
    <source>
        <dbReference type="ARBA" id="ARBA00022837"/>
    </source>
</evidence>
<dbReference type="InterPro" id="IPR011992">
    <property type="entry name" value="EF-hand-dom_pair"/>
</dbReference>
<keyword evidence="1" id="KW-0106">Calcium</keyword>
<proteinExistence type="predicted"/>
<dbReference type="Gene3D" id="1.10.238.10">
    <property type="entry name" value="EF-hand"/>
    <property type="match status" value="1"/>
</dbReference>
<dbReference type="SUPFAM" id="SSF47473">
    <property type="entry name" value="EF-hand"/>
    <property type="match status" value="1"/>
</dbReference>
<sequence>MVSFLLAATCHPKKRFYVSFTYFAVLNVLTAVFCQNAIESAQNDQTTMVHTMISNKKAILAKLKSLFYELGSDGAQQGELTIATFEQKMEDPEVHDFLESLGLNVWDAWSFFKLLDADGGGAVDIEEFFHGCLRHRGTARSMDVGKIIQDQQWMIHNQGKFQEYVQNQLTIVKEKLQLLAELQAAESDDELSNAVSNEVSSKLEAA</sequence>
<name>A0A812P669_9DINO</name>
<comment type="caution">
    <text evidence="2">The sequence shown here is derived from an EMBL/GenBank/DDBJ whole genome shotgun (WGS) entry which is preliminary data.</text>
</comment>
<keyword evidence="3" id="KW-1185">Reference proteome</keyword>
<organism evidence="2 3">
    <name type="scientific">Symbiodinium natans</name>
    <dbReference type="NCBI Taxonomy" id="878477"/>
    <lineage>
        <taxon>Eukaryota</taxon>
        <taxon>Sar</taxon>
        <taxon>Alveolata</taxon>
        <taxon>Dinophyceae</taxon>
        <taxon>Suessiales</taxon>
        <taxon>Symbiodiniaceae</taxon>
        <taxon>Symbiodinium</taxon>
    </lineage>
</organism>
<accession>A0A812P669</accession>
<reference evidence="2" key="1">
    <citation type="submission" date="2021-02" db="EMBL/GenBank/DDBJ databases">
        <authorList>
            <person name="Dougan E. K."/>
            <person name="Rhodes N."/>
            <person name="Thang M."/>
            <person name="Chan C."/>
        </authorList>
    </citation>
    <scope>NUCLEOTIDE SEQUENCE</scope>
</reference>
<dbReference type="InterPro" id="IPR018247">
    <property type="entry name" value="EF_Hand_1_Ca_BS"/>
</dbReference>
<dbReference type="Proteomes" id="UP000604046">
    <property type="component" value="Unassembled WGS sequence"/>
</dbReference>
<evidence type="ECO:0000313" key="2">
    <source>
        <dbReference type="EMBL" id="CAE7337610.1"/>
    </source>
</evidence>
<gene>
    <name evidence="2" type="primary">para</name>
    <name evidence="2" type="ORF">SNAT2548_LOCUS17670</name>
</gene>
<dbReference type="AlphaFoldDB" id="A0A812P669"/>
<evidence type="ECO:0000313" key="3">
    <source>
        <dbReference type="Proteomes" id="UP000604046"/>
    </source>
</evidence>
<dbReference type="PROSITE" id="PS00018">
    <property type="entry name" value="EF_HAND_1"/>
    <property type="match status" value="1"/>
</dbReference>